<organism evidence="1 2">
    <name type="scientific">Brachionus plicatilis</name>
    <name type="common">Marine rotifer</name>
    <name type="synonym">Brachionus muelleri</name>
    <dbReference type="NCBI Taxonomy" id="10195"/>
    <lineage>
        <taxon>Eukaryota</taxon>
        <taxon>Metazoa</taxon>
        <taxon>Spiralia</taxon>
        <taxon>Gnathifera</taxon>
        <taxon>Rotifera</taxon>
        <taxon>Eurotatoria</taxon>
        <taxon>Monogononta</taxon>
        <taxon>Pseudotrocha</taxon>
        <taxon>Ploima</taxon>
        <taxon>Brachionidae</taxon>
        <taxon>Brachionus</taxon>
    </lineage>
</organism>
<proteinExistence type="predicted"/>
<dbReference type="EMBL" id="REGN01003831">
    <property type="protein sequence ID" value="RNA20518.1"/>
    <property type="molecule type" value="Genomic_DNA"/>
</dbReference>
<comment type="caution">
    <text evidence="1">The sequence shown here is derived from an EMBL/GenBank/DDBJ whole genome shotgun (WGS) entry which is preliminary data.</text>
</comment>
<sequence>MHTIKKSLIKLCIKLQTYLKISLYYYHLNFSLTSPIFNVKSLTYILNFDLILIVTIQTMDRKEDFFCRIYLRKKIVYHSTKCSCLIVLHGLYELVLKCVSNIYPNKVREGVRVRMVDIGEMKKKSSAILVWQTWPNVLGIKRDLNNEIEEHGQTCHWPSNLKSI</sequence>
<name>A0A3M7RB88_BRAPC</name>
<keyword evidence="2" id="KW-1185">Reference proteome</keyword>
<accession>A0A3M7RB88</accession>
<gene>
    <name evidence="1" type="ORF">BpHYR1_001267</name>
</gene>
<evidence type="ECO:0000313" key="1">
    <source>
        <dbReference type="EMBL" id="RNA20518.1"/>
    </source>
</evidence>
<protein>
    <submittedName>
        <fullName evidence="1">Uncharacterized protein</fullName>
    </submittedName>
</protein>
<dbReference type="Proteomes" id="UP000276133">
    <property type="component" value="Unassembled WGS sequence"/>
</dbReference>
<evidence type="ECO:0000313" key="2">
    <source>
        <dbReference type="Proteomes" id="UP000276133"/>
    </source>
</evidence>
<reference evidence="1 2" key="1">
    <citation type="journal article" date="2018" name="Sci. Rep.">
        <title>Genomic signatures of local adaptation to the degree of environmental predictability in rotifers.</title>
        <authorList>
            <person name="Franch-Gras L."/>
            <person name="Hahn C."/>
            <person name="Garcia-Roger E.M."/>
            <person name="Carmona M.J."/>
            <person name="Serra M."/>
            <person name="Gomez A."/>
        </authorList>
    </citation>
    <scope>NUCLEOTIDE SEQUENCE [LARGE SCALE GENOMIC DNA]</scope>
    <source>
        <strain evidence="1">HYR1</strain>
    </source>
</reference>
<dbReference type="AlphaFoldDB" id="A0A3M7RB88"/>